<dbReference type="EMBL" id="BMKX01000004">
    <property type="protein sequence ID" value="GGJ61206.1"/>
    <property type="molecule type" value="Genomic_DNA"/>
</dbReference>
<evidence type="ECO:0000256" key="3">
    <source>
        <dbReference type="RuleBase" id="RU362132"/>
    </source>
</evidence>
<dbReference type="InterPro" id="IPR012000">
    <property type="entry name" value="Thiamin_PyroP_enz_cen_dom"/>
</dbReference>
<dbReference type="GeneID" id="303304353"/>
<dbReference type="CDD" id="cd07039">
    <property type="entry name" value="TPP_PYR_POX"/>
    <property type="match status" value="1"/>
</dbReference>
<keyword evidence="8" id="KW-1185">Reference proteome</keyword>
<dbReference type="InterPro" id="IPR029061">
    <property type="entry name" value="THDP-binding"/>
</dbReference>
<feature type="domain" description="Thiamine pyrophosphate enzyme central" evidence="4">
    <location>
        <begin position="213"/>
        <end position="343"/>
    </location>
</feature>
<comment type="caution">
    <text evidence="7">The sequence shown here is derived from an EMBL/GenBank/DDBJ whole genome shotgun (WGS) entry which is preliminary data.</text>
</comment>
<evidence type="ECO:0000259" key="6">
    <source>
        <dbReference type="Pfam" id="PF02776"/>
    </source>
</evidence>
<protein>
    <submittedName>
        <fullName evidence="7">Thiamine pyrophosphate-requiring protein</fullName>
    </submittedName>
</protein>
<dbReference type="InterPro" id="IPR011766">
    <property type="entry name" value="TPP_enzyme_TPP-bd"/>
</dbReference>
<dbReference type="InterPro" id="IPR012001">
    <property type="entry name" value="Thiamin_PyroP_enz_TPP-bd_dom"/>
</dbReference>
<evidence type="ECO:0000313" key="7">
    <source>
        <dbReference type="EMBL" id="GGJ61206.1"/>
    </source>
</evidence>
<dbReference type="InterPro" id="IPR029035">
    <property type="entry name" value="DHS-like_NAD/FAD-binding_dom"/>
</dbReference>
<dbReference type="Pfam" id="PF00205">
    <property type="entry name" value="TPP_enzyme_M"/>
    <property type="match status" value="1"/>
</dbReference>
<dbReference type="Pfam" id="PF02775">
    <property type="entry name" value="TPP_enzyme_C"/>
    <property type="match status" value="1"/>
</dbReference>
<dbReference type="SUPFAM" id="SSF52467">
    <property type="entry name" value="DHS-like NAD/FAD-binding domain"/>
    <property type="match status" value="1"/>
</dbReference>
<sequence length="614" mass="66399">MSSQSVADELIARLHTWGVTRLFGYSGDGINPILGALRRSESGMSFVQARHEENAAFMAVAHSKYGLGQYADEHTADQNAAVDLGVVLATQGPGAVHLLNGLYDAKLDSMPVLAIVGQQNTTALGSGYQQELDLEAMFKDVAVYCEQITAPEQLHLVLDRAIRTALASSGPAVVIVPHDVQQADAAQPGTTHAQIPTAVVWEAPLVVPREPELKQAVKLLNESEKIVMLVGQGARGATKEVHSVAQLLDAGIVTSLLGKPYVDESWPQAAGVMGHMGSTASAALLEACDLLLIVGSNDPWTEFYPPGARAKAIQIDINARCPGNRYPVDVALVADAAHTLRALEERLSPAPARRKPWRDQVRAEVAKWRSVAVKRAMTPAHPINPERVVHELSGLIPSEAQVAVDVGSCVYWYARQLRLPPGVPAHLCSTLASMGAGVPYGLAAKMRDPRRPTVVLAGDGAMQMSGNAELVTLSELWKEWEDPRFIICVFNNRDLAEVSWEQRETEGEPRFRPSQDLPGFPFAEYAQMLGLSALSISNPDSIADAWEQALASDRPMLLEMHTDPNVPLLAPFPQGESTLENMRKGLRSEGPAGERALQLLEVYADMESTRKSSD</sequence>
<dbReference type="Pfam" id="PF02776">
    <property type="entry name" value="TPP_enzyme_N"/>
    <property type="match status" value="1"/>
</dbReference>
<dbReference type="SUPFAM" id="SSF52518">
    <property type="entry name" value="Thiamin diphosphate-binding fold (THDP-binding)"/>
    <property type="match status" value="2"/>
</dbReference>
<dbReference type="Proteomes" id="UP000606115">
    <property type="component" value="Unassembled WGS sequence"/>
</dbReference>
<dbReference type="InterPro" id="IPR047210">
    <property type="entry name" value="TPP_PYR_POXB-like"/>
</dbReference>
<dbReference type="PROSITE" id="PS00187">
    <property type="entry name" value="TPP_ENZYMES"/>
    <property type="match status" value="1"/>
</dbReference>
<evidence type="ECO:0000313" key="8">
    <source>
        <dbReference type="Proteomes" id="UP000606115"/>
    </source>
</evidence>
<keyword evidence="2 3" id="KW-0786">Thiamine pyrophosphate</keyword>
<comment type="similarity">
    <text evidence="1 3">Belongs to the TPP enzyme family.</text>
</comment>
<evidence type="ECO:0000259" key="4">
    <source>
        <dbReference type="Pfam" id="PF00205"/>
    </source>
</evidence>
<feature type="domain" description="Thiamine pyrophosphate enzyme N-terminal TPP-binding" evidence="6">
    <location>
        <begin position="6"/>
        <end position="137"/>
    </location>
</feature>
<dbReference type="InterPro" id="IPR047211">
    <property type="entry name" value="POXB-like"/>
</dbReference>
<gene>
    <name evidence="7" type="ORF">GCM10007173_19940</name>
</gene>
<proteinExistence type="inferred from homology"/>
<dbReference type="Gene3D" id="3.40.50.1220">
    <property type="entry name" value="TPP-binding domain"/>
    <property type="match status" value="1"/>
</dbReference>
<dbReference type="InterPro" id="IPR000399">
    <property type="entry name" value="TPP-bd_CS"/>
</dbReference>
<feature type="domain" description="Thiamine pyrophosphate enzyme TPP-binding" evidence="5">
    <location>
        <begin position="405"/>
        <end position="559"/>
    </location>
</feature>
<dbReference type="RefSeq" id="WP_188685451.1">
    <property type="nucleotide sequence ID" value="NZ_BMKX01000004.1"/>
</dbReference>
<reference evidence="8" key="1">
    <citation type="journal article" date="2019" name="Int. J. Syst. Evol. Microbiol.">
        <title>The Global Catalogue of Microorganisms (GCM) 10K type strain sequencing project: providing services to taxonomists for standard genome sequencing and annotation.</title>
        <authorList>
            <consortium name="The Broad Institute Genomics Platform"/>
            <consortium name="The Broad Institute Genome Sequencing Center for Infectious Disease"/>
            <person name="Wu L."/>
            <person name="Ma J."/>
        </authorList>
    </citation>
    <scope>NUCLEOTIDE SEQUENCE [LARGE SCALE GENOMIC DNA]</scope>
    <source>
        <strain evidence="8">CGMCC 1.3685</strain>
    </source>
</reference>
<name>A0ABQ2DL59_9MICC</name>
<evidence type="ECO:0000259" key="5">
    <source>
        <dbReference type="Pfam" id="PF02775"/>
    </source>
</evidence>
<dbReference type="Gene3D" id="3.40.50.970">
    <property type="match status" value="2"/>
</dbReference>
<organism evidence="7 8">
    <name type="scientific">Glutamicibacter ardleyensis</name>
    <dbReference type="NCBI Taxonomy" id="225894"/>
    <lineage>
        <taxon>Bacteria</taxon>
        <taxon>Bacillati</taxon>
        <taxon>Actinomycetota</taxon>
        <taxon>Actinomycetes</taxon>
        <taxon>Micrococcales</taxon>
        <taxon>Micrococcaceae</taxon>
        <taxon>Glutamicibacter</taxon>
    </lineage>
</organism>
<dbReference type="PANTHER" id="PTHR42981:SF2">
    <property type="entry name" value="PYRUVATE DEHYDROGENASE [UBIQUINONE]"/>
    <property type="match status" value="1"/>
</dbReference>
<dbReference type="NCBIfam" id="NF006129">
    <property type="entry name" value="PRK08273.1"/>
    <property type="match status" value="1"/>
</dbReference>
<evidence type="ECO:0000256" key="2">
    <source>
        <dbReference type="ARBA" id="ARBA00023052"/>
    </source>
</evidence>
<accession>A0ABQ2DL59</accession>
<evidence type="ECO:0000256" key="1">
    <source>
        <dbReference type="ARBA" id="ARBA00007812"/>
    </source>
</evidence>
<dbReference type="PANTHER" id="PTHR42981">
    <property type="entry name" value="PYRUVATE DEHYDROGENASE [UBIQUINONE]"/>
    <property type="match status" value="1"/>
</dbReference>